<proteinExistence type="inferred from homology"/>
<dbReference type="InterPro" id="IPR028877">
    <property type="entry name" value="Ribosomal_eL20"/>
</dbReference>
<evidence type="ECO:0000256" key="3">
    <source>
        <dbReference type="ARBA" id="ARBA00023274"/>
    </source>
</evidence>
<evidence type="ECO:0000313" key="6">
    <source>
        <dbReference type="EMBL" id="KIY48970.1"/>
    </source>
</evidence>
<dbReference type="GO" id="GO:0003735">
    <property type="term" value="F:structural constituent of ribosome"/>
    <property type="evidence" value="ECO:0007669"/>
    <property type="project" value="InterPro"/>
</dbReference>
<dbReference type="PANTHER" id="PTHR10052">
    <property type="entry name" value="60S RIBOSOMAL PROTEIN L18A"/>
    <property type="match status" value="1"/>
</dbReference>
<dbReference type="SUPFAM" id="SSF160374">
    <property type="entry name" value="RplX-like"/>
    <property type="match status" value="1"/>
</dbReference>
<dbReference type="OrthoDB" id="1294322at2759"/>
<feature type="domain" description="Large ribosomal subunit protein eL20" evidence="5">
    <location>
        <begin position="2"/>
        <end position="124"/>
    </location>
</feature>
<dbReference type="GO" id="GO:0005840">
    <property type="term" value="C:ribosome"/>
    <property type="evidence" value="ECO:0007669"/>
    <property type="project" value="UniProtKB-KW"/>
</dbReference>
<dbReference type="Pfam" id="PF01775">
    <property type="entry name" value="Ribosomal_L18A"/>
    <property type="match status" value="1"/>
</dbReference>
<comment type="similarity">
    <text evidence="1 4">Belongs to the eukaryotic ribosomal protein eL20 family.</text>
</comment>
<name>A0A0D7AE52_9AGAR</name>
<evidence type="ECO:0000256" key="4">
    <source>
        <dbReference type="PIRNR" id="PIRNR002190"/>
    </source>
</evidence>
<keyword evidence="2 4" id="KW-0689">Ribosomal protein</keyword>
<dbReference type="GO" id="GO:0006412">
    <property type="term" value="P:translation"/>
    <property type="evidence" value="ECO:0007669"/>
    <property type="project" value="InterPro"/>
</dbReference>
<dbReference type="Gene3D" id="3.10.20.10">
    <property type="match status" value="2"/>
</dbReference>
<sequence length="171" mass="19852">MLQEYQVVGRHLPTASEPTPKIYRMRIFAPNEVVAKSRFWYFLRQLKKVKKANGEVIGVNVITEPRPLKPKNFGIWLRYDSRSGTHNMYKEFRELTRADAVKALYQDMAARHRARFRSIHILRVTTLPNASAVRRPYIKQLLAPHLRFPLPHRIAGAAKGSTFVAKRPTTF</sequence>
<dbReference type="FunFam" id="3.10.20.10:FF:000001">
    <property type="entry name" value="60S ribosomal protein L18a"/>
    <property type="match status" value="1"/>
</dbReference>
<dbReference type="GO" id="GO:1990904">
    <property type="term" value="C:ribonucleoprotein complex"/>
    <property type="evidence" value="ECO:0007669"/>
    <property type="project" value="UniProtKB-KW"/>
</dbReference>
<dbReference type="AlphaFoldDB" id="A0A0D7AE52"/>
<keyword evidence="7" id="KW-1185">Reference proteome</keyword>
<dbReference type="InterPro" id="IPR021138">
    <property type="entry name" value="Ribosomal_eL20_eukaryotes"/>
</dbReference>
<reference evidence="6 7" key="1">
    <citation type="journal article" date="2015" name="Fungal Genet. Biol.">
        <title>Evolution of novel wood decay mechanisms in Agaricales revealed by the genome sequences of Fistulina hepatica and Cylindrobasidium torrendii.</title>
        <authorList>
            <person name="Floudas D."/>
            <person name="Held B.W."/>
            <person name="Riley R."/>
            <person name="Nagy L.G."/>
            <person name="Koehler G."/>
            <person name="Ransdell A.S."/>
            <person name="Younus H."/>
            <person name="Chow J."/>
            <person name="Chiniquy J."/>
            <person name="Lipzen A."/>
            <person name="Tritt A."/>
            <person name="Sun H."/>
            <person name="Haridas S."/>
            <person name="LaButti K."/>
            <person name="Ohm R.A."/>
            <person name="Kues U."/>
            <person name="Blanchette R.A."/>
            <person name="Grigoriev I.V."/>
            <person name="Minto R.E."/>
            <person name="Hibbett D.S."/>
        </authorList>
    </citation>
    <scope>NUCLEOTIDE SEQUENCE [LARGE SCALE GENOMIC DNA]</scope>
    <source>
        <strain evidence="6 7">ATCC 64428</strain>
    </source>
</reference>
<dbReference type="InterPro" id="IPR023573">
    <property type="entry name" value="Ribosomal_eL20_dom"/>
</dbReference>
<protein>
    <recommendedName>
        <fullName evidence="4">60S ribosomal protein L20</fullName>
    </recommendedName>
</protein>
<organism evidence="6 7">
    <name type="scientific">Fistulina hepatica ATCC 64428</name>
    <dbReference type="NCBI Taxonomy" id="1128425"/>
    <lineage>
        <taxon>Eukaryota</taxon>
        <taxon>Fungi</taxon>
        <taxon>Dikarya</taxon>
        <taxon>Basidiomycota</taxon>
        <taxon>Agaricomycotina</taxon>
        <taxon>Agaricomycetes</taxon>
        <taxon>Agaricomycetidae</taxon>
        <taxon>Agaricales</taxon>
        <taxon>Fistulinaceae</taxon>
        <taxon>Fistulina</taxon>
    </lineage>
</organism>
<dbReference type="HAMAP" id="MF_00273">
    <property type="entry name" value="Ribosomal_eL20"/>
    <property type="match status" value="1"/>
</dbReference>
<keyword evidence="3 4" id="KW-0687">Ribonucleoprotein</keyword>
<dbReference type="Proteomes" id="UP000054144">
    <property type="component" value="Unassembled WGS sequence"/>
</dbReference>
<accession>A0A0D7AE52</accession>
<evidence type="ECO:0000313" key="7">
    <source>
        <dbReference type="Proteomes" id="UP000054144"/>
    </source>
</evidence>
<dbReference type="PIRSF" id="PIRSF002190">
    <property type="entry name" value="Ribosomal_L18a"/>
    <property type="match status" value="1"/>
</dbReference>
<dbReference type="FunFam" id="3.10.20.10:FF:000002">
    <property type="entry name" value="60S ribosomal protein L18a"/>
    <property type="match status" value="1"/>
</dbReference>
<evidence type="ECO:0000259" key="5">
    <source>
        <dbReference type="Pfam" id="PF01775"/>
    </source>
</evidence>
<evidence type="ECO:0000256" key="2">
    <source>
        <dbReference type="ARBA" id="ARBA00022980"/>
    </source>
</evidence>
<dbReference type="EMBL" id="KN881769">
    <property type="protein sequence ID" value="KIY48970.1"/>
    <property type="molecule type" value="Genomic_DNA"/>
</dbReference>
<gene>
    <name evidence="6" type="ORF">FISHEDRAFT_73108</name>
</gene>
<evidence type="ECO:0000256" key="1">
    <source>
        <dbReference type="ARBA" id="ARBA00009362"/>
    </source>
</evidence>